<evidence type="ECO:0000313" key="3">
    <source>
        <dbReference type="Proteomes" id="UP001652700"/>
    </source>
</evidence>
<organism evidence="2 3">
    <name type="scientific">Diabrotica virgifera virgifera</name>
    <name type="common">western corn rootworm</name>
    <dbReference type="NCBI Taxonomy" id="50390"/>
    <lineage>
        <taxon>Eukaryota</taxon>
        <taxon>Metazoa</taxon>
        <taxon>Ecdysozoa</taxon>
        <taxon>Arthropoda</taxon>
        <taxon>Hexapoda</taxon>
        <taxon>Insecta</taxon>
        <taxon>Pterygota</taxon>
        <taxon>Neoptera</taxon>
        <taxon>Endopterygota</taxon>
        <taxon>Coleoptera</taxon>
        <taxon>Polyphaga</taxon>
        <taxon>Cucujiformia</taxon>
        <taxon>Chrysomeloidea</taxon>
        <taxon>Chrysomelidae</taxon>
        <taxon>Galerucinae</taxon>
        <taxon>Diabroticina</taxon>
        <taxon>Diabroticites</taxon>
        <taxon>Diabrotica</taxon>
    </lineage>
</organism>
<evidence type="ECO:0000256" key="1">
    <source>
        <dbReference type="SAM" id="MobiDB-lite"/>
    </source>
</evidence>
<feature type="compositionally biased region" description="Basic and acidic residues" evidence="1">
    <location>
        <begin position="49"/>
        <end position="60"/>
    </location>
</feature>
<accession>A0ABM5L0R9</accession>
<dbReference type="RefSeq" id="XP_050516031.1">
    <property type="nucleotide sequence ID" value="XM_050660074.1"/>
</dbReference>
<evidence type="ECO:0000313" key="2">
    <source>
        <dbReference type="EnsemblMetazoa" id="XP_050516031.1"/>
    </source>
</evidence>
<sequence>MPRRKKGGDLASSAAKRRKQKEHRRNETEEEREARLQNQRTRMRTLRSTKNEERKENESIEESRILKDNLTKEAFHYEPTKKYYNHKHVVIGKMDNICQFGHAKKFSKETAGLCCMNGKIRLPPLEAPPTLHDRGNTRIKTLSSKYKII</sequence>
<proteinExistence type="predicted"/>
<reference evidence="2" key="1">
    <citation type="submission" date="2025-05" db="UniProtKB">
        <authorList>
            <consortium name="EnsemblMetazoa"/>
        </authorList>
    </citation>
    <scope>IDENTIFICATION</scope>
</reference>
<feature type="compositionally biased region" description="Basic and acidic residues" evidence="1">
    <location>
        <begin position="24"/>
        <end position="35"/>
    </location>
</feature>
<dbReference type="GeneID" id="126890908"/>
<keyword evidence="3" id="KW-1185">Reference proteome</keyword>
<dbReference type="EnsemblMetazoa" id="XM_050660074.1">
    <property type="protein sequence ID" value="XP_050516031.1"/>
    <property type="gene ID" value="LOC126890908"/>
</dbReference>
<dbReference type="Proteomes" id="UP001652700">
    <property type="component" value="Unplaced"/>
</dbReference>
<protein>
    <submittedName>
        <fullName evidence="2">Uncharacterized protein</fullName>
    </submittedName>
</protein>
<feature type="region of interest" description="Disordered" evidence="1">
    <location>
        <begin position="1"/>
        <end position="60"/>
    </location>
</feature>
<name>A0ABM5L0R9_DIAVI</name>